<keyword evidence="1" id="KW-0175">Coiled coil</keyword>
<dbReference type="Proteomes" id="UP000265520">
    <property type="component" value="Unassembled WGS sequence"/>
</dbReference>
<organism evidence="3 4">
    <name type="scientific">Trifolium medium</name>
    <dbReference type="NCBI Taxonomy" id="97028"/>
    <lineage>
        <taxon>Eukaryota</taxon>
        <taxon>Viridiplantae</taxon>
        <taxon>Streptophyta</taxon>
        <taxon>Embryophyta</taxon>
        <taxon>Tracheophyta</taxon>
        <taxon>Spermatophyta</taxon>
        <taxon>Magnoliopsida</taxon>
        <taxon>eudicotyledons</taxon>
        <taxon>Gunneridae</taxon>
        <taxon>Pentapetalae</taxon>
        <taxon>rosids</taxon>
        <taxon>fabids</taxon>
        <taxon>Fabales</taxon>
        <taxon>Fabaceae</taxon>
        <taxon>Papilionoideae</taxon>
        <taxon>50 kb inversion clade</taxon>
        <taxon>NPAAA clade</taxon>
        <taxon>Hologalegina</taxon>
        <taxon>IRL clade</taxon>
        <taxon>Trifolieae</taxon>
        <taxon>Trifolium</taxon>
    </lineage>
</organism>
<gene>
    <name evidence="3" type="ORF">A2U01_0000935</name>
</gene>
<feature type="coiled-coil region" evidence="1">
    <location>
        <begin position="20"/>
        <end position="47"/>
    </location>
</feature>
<sequence length="286" mass="32394">MGEVDCSFGIKECGVRLVSVEELESILQELEMDLEKKKKLKETVEFQSDITQESGSDLEEYDSKTNSDVGERSAGKDFFPIANPYSSFLKVSKIKSKSSGASYSEHRAVRALKEVCFYSGCLKCGSSIAAHLPERVLRQLGFTQTTPRDPAEAAPLVGNRDHVLAHFADYLERCLTVDQRGLAPVNAWDVAPEYMRWYFRMSHPYMTPLPAGDPPRPCEEDETEGPLATTLTTRINMIRRIAQELLNSRELPESSRARRDVQQIWNVRNYAQQYRRRGGGCRHATH</sequence>
<reference evidence="3 4" key="1">
    <citation type="journal article" date="2018" name="Front. Plant Sci.">
        <title>Red Clover (Trifolium pratense) and Zigzag Clover (T. medium) - A Picture of Genomic Similarities and Differences.</title>
        <authorList>
            <person name="Dluhosova J."/>
            <person name="Istvanek J."/>
            <person name="Nedelnik J."/>
            <person name="Repkova J."/>
        </authorList>
    </citation>
    <scope>NUCLEOTIDE SEQUENCE [LARGE SCALE GENOMIC DNA]</scope>
    <source>
        <strain evidence="4">cv. 10/8</strain>
        <tissue evidence="3">Leaf</tissue>
    </source>
</reference>
<dbReference type="AlphaFoldDB" id="A0A392LYU4"/>
<evidence type="ECO:0000256" key="1">
    <source>
        <dbReference type="SAM" id="Coils"/>
    </source>
</evidence>
<feature type="region of interest" description="Disordered" evidence="2">
    <location>
        <begin position="51"/>
        <end position="70"/>
    </location>
</feature>
<name>A0A392LYU4_9FABA</name>
<evidence type="ECO:0000256" key="2">
    <source>
        <dbReference type="SAM" id="MobiDB-lite"/>
    </source>
</evidence>
<evidence type="ECO:0000313" key="4">
    <source>
        <dbReference type="Proteomes" id="UP000265520"/>
    </source>
</evidence>
<protein>
    <submittedName>
        <fullName evidence="3">Serine/threonine-protein phosphatase 7 long form-like protein</fullName>
    </submittedName>
</protein>
<comment type="caution">
    <text evidence="3">The sequence shown here is derived from an EMBL/GenBank/DDBJ whole genome shotgun (WGS) entry which is preliminary data.</text>
</comment>
<keyword evidence="4" id="KW-1185">Reference proteome</keyword>
<evidence type="ECO:0000313" key="3">
    <source>
        <dbReference type="EMBL" id="MCH80172.1"/>
    </source>
</evidence>
<feature type="compositionally biased region" description="Basic and acidic residues" evidence="2">
    <location>
        <begin position="61"/>
        <end position="70"/>
    </location>
</feature>
<proteinExistence type="predicted"/>
<accession>A0A392LYU4</accession>
<dbReference type="EMBL" id="LXQA010000758">
    <property type="protein sequence ID" value="MCH80172.1"/>
    <property type="molecule type" value="Genomic_DNA"/>
</dbReference>